<gene>
    <name evidence="2" type="ORF">J0M35_01550</name>
</gene>
<evidence type="ECO:0000256" key="1">
    <source>
        <dbReference type="SAM" id="SignalP"/>
    </source>
</evidence>
<organism evidence="2 3">
    <name type="scientific">Candidatus Obscuribacter phosphatis</name>
    <dbReference type="NCBI Taxonomy" id="1906157"/>
    <lineage>
        <taxon>Bacteria</taxon>
        <taxon>Bacillati</taxon>
        <taxon>Candidatus Melainabacteria</taxon>
        <taxon>Candidatus Obscuribacterales</taxon>
        <taxon>Candidatus Obscuribacteraceae</taxon>
        <taxon>Candidatus Obscuribacter</taxon>
    </lineage>
</organism>
<dbReference type="Proteomes" id="UP000664277">
    <property type="component" value="Unassembled WGS sequence"/>
</dbReference>
<protein>
    <submittedName>
        <fullName evidence="2">Trypsin-like peptidase domain-containing protein</fullName>
    </submittedName>
</protein>
<dbReference type="SUPFAM" id="SSF50494">
    <property type="entry name" value="Trypsin-like serine proteases"/>
    <property type="match status" value="1"/>
</dbReference>
<dbReference type="PANTHER" id="PTHR43019:SF23">
    <property type="entry name" value="PROTEASE DO-LIKE 5, CHLOROPLASTIC"/>
    <property type="match status" value="1"/>
</dbReference>
<reference evidence="2" key="1">
    <citation type="submission" date="2021-02" db="EMBL/GenBank/DDBJ databases">
        <title>Genome-Resolved Metagenomics of a Microbial Community Performing Photosynthetic Biological Nutrient Removal.</title>
        <authorList>
            <person name="Mcdaniel E.A."/>
        </authorList>
    </citation>
    <scope>NUCLEOTIDE SEQUENCE</scope>
    <source>
        <strain evidence="2">UWPOB_OBS1</strain>
    </source>
</reference>
<keyword evidence="1" id="KW-0732">Signal</keyword>
<feature type="chain" id="PRO_5035183720" evidence="1">
    <location>
        <begin position="33"/>
        <end position="369"/>
    </location>
</feature>
<dbReference type="Pfam" id="PF13365">
    <property type="entry name" value="Trypsin_2"/>
    <property type="match status" value="1"/>
</dbReference>
<dbReference type="InterPro" id="IPR009003">
    <property type="entry name" value="Peptidase_S1_PA"/>
</dbReference>
<feature type="signal peptide" evidence="1">
    <location>
        <begin position="1"/>
        <end position="32"/>
    </location>
</feature>
<sequence length="369" mass="40787">MKAQKSAFLRNLALAAILGSLLLQQVLMPVAAAESWEKLDKRLKSQVLQINVGLKMKVKDSLWVQLADLSPKHKFPVFSSSVQDKGFRVVGFGTCFPVKTVSKDKTYFLTNKHVVDTADQLIKECQLFYAAMKLYAEQTAGWGGNAENRFKEVLQIVNISTKKDRTEAELAQYRQTVNEIWDTYEKNLSTKVDPKRTAFNKYLSQALVSYELGYFMHPAGPANQPPMVAKLYKNAKPDNEQDQDLAILTVDKTPLVPLELESTPPSEGQEIQVIGYPMASDQIDADSNKYYAPTFSTGRVSRVAPRILQVDAPITTGNSGGPVVNQRGKVVGVVARRAMSTSGTELTNFGAAITAQRVKDFAPELFSGN</sequence>
<dbReference type="EMBL" id="JAFLCK010000001">
    <property type="protein sequence ID" value="MBN8659019.1"/>
    <property type="molecule type" value="Genomic_DNA"/>
</dbReference>
<evidence type="ECO:0000313" key="3">
    <source>
        <dbReference type="Proteomes" id="UP000664277"/>
    </source>
</evidence>
<dbReference type="Gene3D" id="2.40.10.120">
    <property type="match status" value="1"/>
</dbReference>
<evidence type="ECO:0000313" key="2">
    <source>
        <dbReference type="EMBL" id="MBN8659019.1"/>
    </source>
</evidence>
<dbReference type="AlphaFoldDB" id="A0A8J7TK37"/>
<accession>A0A8J7TK37</accession>
<proteinExistence type="predicted"/>
<name>A0A8J7TK37_9BACT</name>
<comment type="caution">
    <text evidence="2">The sequence shown here is derived from an EMBL/GenBank/DDBJ whole genome shotgun (WGS) entry which is preliminary data.</text>
</comment>
<dbReference type="PANTHER" id="PTHR43019">
    <property type="entry name" value="SERINE ENDOPROTEASE DEGS"/>
    <property type="match status" value="1"/>
</dbReference>